<proteinExistence type="predicted"/>
<dbReference type="EMBL" id="KQ981909">
    <property type="protein sequence ID" value="KYN33157.1"/>
    <property type="molecule type" value="Genomic_DNA"/>
</dbReference>
<evidence type="ECO:0000313" key="1">
    <source>
        <dbReference type="EMBL" id="KYN33157.1"/>
    </source>
</evidence>
<dbReference type="AlphaFoldDB" id="A0A195EZ22"/>
<evidence type="ECO:0000313" key="2">
    <source>
        <dbReference type="Proteomes" id="UP000078541"/>
    </source>
</evidence>
<feature type="non-terminal residue" evidence="1">
    <location>
        <position position="1"/>
    </location>
</feature>
<name>A0A195EZ22_9HYME</name>
<reference evidence="1 2" key="1">
    <citation type="submission" date="2016-03" db="EMBL/GenBank/DDBJ databases">
        <title>Trachymyrmex septentrionalis WGS genome.</title>
        <authorList>
            <person name="Nygaard S."/>
            <person name="Hu H."/>
            <person name="Boomsma J."/>
            <person name="Zhang G."/>
        </authorList>
    </citation>
    <scope>NUCLEOTIDE SEQUENCE [LARGE SCALE GENOMIC DNA]</scope>
    <source>
        <strain evidence="1">Tsep2-gDNA-1</strain>
        <tissue evidence="1">Whole body</tissue>
    </source>
</reference>
<protein>
    <submittedName>
        <fullName evidence="1">Uncharacterized protein</fullName>
    </submittedName>
</protein>
<accession>A0A195EZ22</accession>
<sequence>RFCTEATSRCQAAARVLNSLLAPPSISKERRVRPSHRTSFFHVSATGSDRIGAHDFCAAIVSRAPGASYRRTT</sequence>
<keyword evidence="2" id="KW-1185">Reference proteome</keyword>
<organism evidence="1 2">
    <name type="scientific">Trachymyrmex septentrionalis</name>
    <dbReference type="NCBI Taxonomy" id="34720"/>
    <lineage>
        <taxon>Eukaryota</taxon>
        <taxon>Metazoa</taxon>
        <taxon>Ecdysozoa</taxon>
        <taxon>Arthropoda</taxon>
        <taxon>Hexapoda</taxon>
        <taxon>Insecta</taxon>
        <taxon>Pterygota</taxon>
        <taxon>Neoptera</taxon>
        <taxon>Endopterygota</taxon>
        <taxon>Hymenoptera</taxon>
        <taxon>Apocrita</taxon>
        <taxon>Aculeata</taxon>
        <taxon>Formicoidea</taxon>
        <taxon>Formicidae</taxon>
        <taxon>Myrmicinae</taxon>
        <taxon>Trachymyrmex</taxon>
    </lineage>
</organism>
<dbReference type="Proteomes" id="UP000078541">
    <property type="component" value="Unassembled WGS sequence"/>
</dbReference>
<gene>
    <name evidence="1" type="ORF">ALC56_12490</name>
</gene>